<comment type="caution">
    <text evidence="6">The sequence shown here is derived from an EMBL/GenBank/DDBJ whole genome shotgun (WGS) entry which is preliminary data.</text>
</comment>
<evidence type="ECO:0000313" key="7">
    <source>
        <dbReference type="Proteomes" id="UP001497525"/>
    </source>
</evidence>
<feature type="transmembrane region" description="Helical" evidence="5">
    <location>
        <begin position="127"/>
        <end position="146"/>
    </location>
</feature>
<name>A0AAV2TDP9_CALDB</name>
<gene>
    <name evidence="6" type="ORF">CDAUBV1_LOCUS9715</name>
</gene>
<evidence type="ECO:0000256" key="2">
    <source>
        <dbReference type="ARBA" id="ARBA00022692"/>
    </source>
</evidence>
<keyword evidence="4 5" id="KW-0472">Membrane</keyword>
<dbReference type="EMBL" id="CAXLJL010000267">
    <property type="protein sequence ID" value="CAL5135582.1"/>
    <property type="molecule type" value="Genomic_DNA"/>
</dbReference>
<comment type="subcellular location">
    <subcellularLocation>
        <location evidence="1">Membrane</location>
        <topology evidence="1">Multi-pass membrane protein</topology>
    </subcellularLocation>
</comment>
<dbReference type="InterPro" id="IPR050598">
    <property type="entry name" value="AminoAcid_Transporter"/>
</dbReference>
<evidence type="ECO:0000313" key="6">
    <source>
        <dbReference type="EMBL" id="CAL5135582.1"/>
    </source>
</evidence>
<reference evidence="6" key="1">
    <citation type="submission" date="2024-06" db="EMBL/GenBank/DDBJ databases">
        <authorList>
            <person name="Liu X."/>
            <person name="Lenzi L."/>
            <person name="Haldenby T S."/>
            <person name="Uol C."/>
        </authorList>
    </citation>
    <scope>NUCLEOTIDE SEQUENCE</scope>
</reference>
<evidence type="ECO:0000256" key="5">
    <source>
        <dbReference type="SAM" id="Phobius"/>
    </source>
</evidence>
<dbReference type="AlphaFoldDB" id="A0AAV2TDP9"/>
<dbReference type="FunFam" id="1.20.1740.10:FF:000056">
    <property type="entry name" value="Y+L amino acid transporter 2"/>
    <property type="match status" value="1"/>
</dbReference>
<dbReference type="InterPro" id="IPR002293">
    <property type="entry name" value="AA/rel_permease1"/>
</dbReference>
<dbReference type="Proteomes" id="UP001497525">
    <property type="component" value="Unassembled WGS sequence"/>
</dbReference>
<evidence type="ECO:0000256" key="4">
    <source>
        <dbReference type="ARBA" id="ARBA00023136"/>
    </source>
</evidence>
<accession>A0AAV2TDP9</accession>
<dbReference type="PANTHER" id="PTHR11785">
    <property type="entry name" value="AMINO ACID TRANSPORTER"/>
    <property type="match status" value="1"/>
</dbReference>
<keyword evidence="3 5" id="KW-1133">Transmembrane helix</keyword>
<feature type="transmembrane region" description="Helical" evidence="5">
    <location>
        <begin position="259"/>
        <end position="282"/>
    </location>
</feature>
<dbReference type="Pfam" id="PF13520">
    <property type="entry name" value="AA_permease_2"/>
    <property type="match status" value="1"/>
</dbReference>
<feature type="transmembrane region" description="Helical" evidence="5">
    <location>
        <begin position="228"/>
        <end position="247"/>
    </location>
</feature>
<proteinExistence type="predicted"/>
<sequence>MSVIRVVTLDEDSGKKLSVEDVSNSDEGVKMKKSIGLLSSITIIVGSVIGSGIFVSPSGIIKHVHSFGASIIIWVVCGIFSLLGAYCYAELGTMMPRSGGDYSYVLEAFGPLIGFLRLWVEVMVGRPGAVAIISLTFARYILQPIFPDCDQPESAVTLLAIVCVLTVGFVNAISTMVAARVQDVFTAAKLIALIMIIITGMVKIGQGGTEGFEDAFEGSNWNPGSITTAFYAGLFAYSGWNYLNCMIEEMANPRRDLPIAIVFSCLLVTAVYTLANVAYVSVMSVREILDSPAVAVV</sequence>
<dbReference type="Gene3D" id="1.20.1740.10">
    <property type="entry name" value="Amino acid/polyamine transporter I"/>
    <property type="match status" value="1"/>
</dbReference>
<dbReference type="GO" id="GO:0016020">
    <property type="term" value="C:membrane"/>
    <property type="evidence" value="ECO:0007669"/>
    <property type="project" value="UniProtKB-SubCell"/>
</dbReference>
<organism evidence="6 7">
    <name type="scientific">Calicophoron daubneyi</name>
    <name type="common">Rumen fluke</name>
    <name type="synonym">Paramphistomum daubneyi</name>
    <dbReference type="NCBI Taxonomy" id="300641"/>
    <lineage>
        <taxon>Eukaryota</taxon>
        <taxon>Metazoa</taxon>
        <taxon>Spiralia</taxon>
        <taxon>Lophotrochozoa</taxon>
        <taxon>Platyhelminthes</taxon>
        <taxon>Trematoda</taxon>
        <taxon>Digenea</taxon>
        <taxon>Plagiorchiida</taxon>
        <taxon>Pronocephalata</taxon>
        <taxon>Paramphistomoidea</taxon>
        <taxon>Paramphistomidae</taxon>
        <taxon>Calicophoron</taxon>
    </lineage>
</organism>
<feature type="transmembrane region" description="Helical" evidence="5">
    <location>
        <begin position="35"/>
        <end position="55"/>
    </location>
</feature>
<feature type="transmembrane region" description="Helical" evidence="5">
    <location>
        <begin position="158"/>
        <end position="178"/>
    </location>
</feature>
<feature type="transmembrane region" description="Helical" evidence="5">
    <location>
        <begin position="67"/>
        <end position="89"/>
    </location>
</feature>
<dbReference type="GO" id="GO:0015179">
    <property type="term" value="F:L-amino acid transmembrane transporter activity"/>
    <property type="evidence" value="ECO:0007669"/>
    <property type="project" value="TreeGrafter"/>
</dbReference>
<dbReference type="PANTHER" id="PTHR11785:SF528">
    <property type="entry name" value="AMINO ACID TRANSPORTER PROTEIN JHI-21"/>
    <property type="match status" value="1"/>
</dbReference>
<evidence type="ECO:0000256" key="3">
    <source>
        <dbReference type="ARBA" id="ARBA00022989"/>
    </source>
</evidence>
<keyword evidence="2 5" id="KW-0812">Transmembrane</keyword>
<protein>
    <submittedName>
        <fullName evidence="6">Uncharacterized protein</fullName>
    </submittedName>
</protein>
<feature type="transmembrane region" description="Helical" evidence="5">
    <location>
        <begin position="190"/>
        <end position="208"/>
    </location>
</feature>
<evidence type="ECO:0000256" key="1">
    <source>
        <dbReference type="ARBA" id="ARBA00004141"/>
    </source>
</evidence>